<proteinExistence type="inferred from homology"/>
<dbReference type="RefSeq" id="WP_317973920.1">
    <property type="nucleotide sequence ID" value="NZ_BTFW01000001.1"/>
</dbReference>
<keyword evidence="8" id="KW-1185">Reference proteome</keyword>
<dbReference type="InterPro" id="IPR008816">
    <property type="entry name" value="Gly_zipper_2TM_dom"/>
</dbReference>
<evidence type="ECO:0000256" key="2">
    <source>
        <dbReference type="ARBA" id="ARBA00008681"/>
    </source>
</evidence>
<comment type="similarity">
    <text evidence="2">Belongs to the rickettsiale 17 kDa surface antigen family.</text>
</comment>
<protein>
    <recommendedName>
        <fullName evidence="3">17 kDa surface antigen</fullName>
    </recommendedName>
</protein>
<evidence type="ECO:0000256" key="3">
    <source>
        <dbReference type="ARBA" id="ARBA00015281"/>
    </source>
</evidence>
<gene>
    <name evidence="7" type="ORF">NUTIK01_08780</name>
</gene>
<feature type="domain" description="Glycine zipper 2TM" evidence="6">
    <location>
        <begin position="119"/>
        <end position="158"/>
    </location>
</feature>
<dbReference type="EMBL" id="BTFW01000001">
    <property type="protein sequence ID" value="GMM60101.1"/>
    <property type="molecule type" value="Genomic_DNA"/>
</dbReference>
<evidence type="ECO:0000259" key="6">
    <source>
        <dbReference type="Pfam" id="PF05433"/>
    </source>
</evidence>
<accession>A0ABQ6P7J1</accession>
<feature type="chain" id="PRO_5045789592" description="17 kDa surface antigen" evidence="5">
    <location>
        <begin position="18"/>
        <end position="166"/>
    </location>
</feature>
<evidence type="ECO:0000313" key="8">
    <source>
        <dbReference type="Proteomes" id="UP001187221"/>
    </source>
</evidence>
<sequence length="166" mass="17764">MKKALMVLALAASGLTAACTDDYGYGGGYGGRPGYAGHHRGYDGGYGRGGDWGYYDRGYYSQYGGYDYDRPDPRYNGYYAERYYRADPRYGERRLSMNDRVYRGGDGRYYCRRSDGTTGLIVGGLAGAALGSMIAQGDSRPLGAIIGGIGGAAAGAAIDSNNVRCR</sequence>
<feature type="signal peptide" evidence="5">
    <location>
        <begin position="1"/>
        <end position="17"/>
    </location>
</feature>
<comment type="subcellular location">
    <subcellularLocation>
        <location evidence="1">Cell outer membrane</location>
        <topology evidence="1">Lipid-anchor</topology>
    </subcellularLocation>
</comment>
<keyword evidence="5" id="KW-0732">Signal</keyword>
<keyword evidence="4" id="KW-0449">Lipoprotein</keyword>
<dbReference type="Pfam" id="PF05433">
    <property type="entry name" value="Rick_17kDa_Anti"/>
    <property type="match status" value="1"/>
</dbReference>
<name>A0ABQ6P7J1_9SPHN</name>
<evidence type="ECO:0000256" key="1">
    <source>
        <dbReference type="ARBA" id="ARBA00004459"/>
    </source>
</evidence>
<dbReference type="PROSITE" id="PS51257">
    <property type="entry name" value="PROKAR_LIPOPROTEIN"/>
    <property type="match status" value="1"/>
</dbReference>
<comment type="caution">
    <text evidence="7">The sequence shown here is derived from an EMBL/GenBank/DDBJ whole genome shotgun (WGS) entry which is preliminary data.</text>
</comment>
<reference evidence="7 8" key="1">
    <citation type="submission" date="2023-06" db="EMBL/GenBank/DDBJ databases">
        <title>Draft genome sequence of Novosphingobium sp. strain IK01.</title>
        <authorList>
            <person name="Hatamoto M."/>
            <person name="Ikarashi T."/>
            <person name="Yamaguchi T."/>
        </authorList>
    </citation>
    <scope>NUCLEOTIDE SEQUENCE [LARGE SCALE GENOMIC DNA]</scope>
    <source>
        <strain evidence="7 8">IK01</strain>
    </source>
</reference>
<dbReference type="Proteomes" id="UP001187221">
    <property type="component" value="Unassembled WGS sequence"/>
</dbReference>
<organism evidence="7 8">
    <name type="scientific">Novosphingobium pituita</name>
    <dbReference type="NCBI Taxonomy" id="3056842"/>
    <lineage>
        <taxon>Bacteria</taxon>
        <taxon>Pseudomonadati</taxon>
        <taxon>Pseudomonadota</taxon>
        <taxon>Alphaproteobacteria</taxon>
        <taxon>Sphingomonadales</taxon>
        <taxon>Sphingomonadaceae</taxon>
        <taxon>Novosphingobium</taxon>
    </lineage>
</organism>
<evidence type="ECO:0000256" key="5">
    <source>
        <dbReference type="SAM" id="SignalP"/>
    </source>
</evidence>
<evidence type="ECO:0000313" key="7">
    <source>
        <dbReference type="EMBL" id="GMM60101.1"/>
    </source>
</evidence>
<evidence type="ECO:0000256" key="4">
    <source>
        <dbReference type="ARBA" id="ARBA00023288"/>
    </source>
</evidence>